<sequence>MTSTRVRPHVARVLERTRAVLLPFDGTLCDLFAGVDTAAIAERIRARFFARGHRMSLLTSIVTDPLEMLAYAYHVSWAYGTEAEEIVRDAEIAAARTAVPTPGAHEVLLACQAGGRAVAVVGDTCSAAMAAHLDTHDLRHLAGPVIGREQRWPSSKEPAGVALVRQAVKALGTKPSDCALVSLSPQGMFVAADAGTRAIGVVSQHTKRKHLAAIGDSVVVSSLPQLAGALTAVPPAETFGAPTKRAPQ</sequence>
<proteinExistence type="predicted"/>
<dbReference type="RefSeq" id="WP_184541232.1">
    <property type="nucleotide sequence ID" value="NZ_JACHMP010000001.1"/>
</dbReference>
<dbReference type="InterPro" id="IPR036412">
    <property type="entry name" value="HAD-like_sf"/>
</dbReference>
<dbReference type="InterPro" id="IPR023198">
    <property type="entry name" value="PGP-like_dom2"/>
</dbReference>
<comment type="caution">
    <text evidence="1">The sequence shown here is derived from an EMBL/GenBank/DDBJ whole genome shotgun (WGS) entry which is preliminary data.</text>
</comment>
<dbReference type="Gene3D" id="1.10.150.240">
    <property type="entry name" value="Putative phosphatase, domain 2"/>
    <property type="match status" value="1"/>
</dbReference>
<dbReference type="Gene3D" id="3.40.50.1000">
    <property type="entry name" value="HAD superfamily/HAD-like"/>
    <property type="match status" value="1"/>
</dbReference>
<name>A0A7W9IK25_9ACTN</name>
<dbReference type="AlphaFoldDB" id="A0A7W9IK25"/>
<gene>
    <name evidence="1" type="ORF">F4562_004605</name>
</gene>
<keyword evidence="2" id="KW-1185">Reference proteome</keyword>
<protein>
    <submittedName>
        <fullName evidence="1">Beta-phosphoglucomutase-like phosphatase (HAD superfamily)</fullName>
    </submittedName>
</protein>
<dbReference type="Proteomes" id="UP000540685">
    <property type="component" value="Unassembled WGS sequence"/>
</dbReference>
<reference evidence="1 2" key="1">
    <citation type="submission" date="2020-08" db="EMBL/GenBank/DDBJ databases">
        <title>Sequencing the genomes of 1000 actinobacteria strains.</title>
        <authorList>
            <person name="Klenk H.-P."/>
        </authorList>
    </citation>
    <scope>NUCLEOTIDE SEQUENCE [LARGE SCALE GENOMIC DNA]</scope>
    <source>
        <strain evidence="1 2">DSM 46887</strain>
    </source>
</reference>
<dbReference type="EMBL" id="JACHMP010000001">
    <property type="protein sequence ID" value="MBB5821543.1"/>
    <property type="molecule type" value="Genomic_DNA"/>
</dbReference>
<accession>A0A7W9IK25</accession>
<dbReference type="InterPro" id="IPR023214">
    <property type="entry name" value="HAD_sf"/>
</dbReference>
<dbReference type="SUPFAM" id="SSF56784">
    <property type="entry name" value="HAD-like"/>
    <property type="match status" value="1"/>
</dbReference>
<evidence type="ECO:0000313" key="2">
    <source>
        <dbReference type="Proteomes" id="UP000540685"/>
    </source>
</evidence>
<organism evidence="1 2">
    <name type="scientific">Streptosporangium becharense</name>
    <dbReference type="NCBI Taxonomy" id="1816182"/>
    <lineage>
        <taxon>Bacteria</taxon>
        <taxon>Bacillati</taxon>
        <taxon>Actinomycetota</taxon>
        <taxon>Actinomycetes</taxon>
        <taxon>Streptosporangiales</taxon>
        <taxon>Streptosporangiaceae</taxon>
        <taxon>Streptosporangium</taxon>
    </lineage>
</organism>
<evidence type="ECO:0000313" key="1">
    <source>
        <dbReference type="EMBL" id="MBB5821543.1"/>
    </source>
</evidence>